<gene>
    <name evidence="1" type="ORF">EHP00_46</name>
</gene>
<comment type="caution">
    <text evidence="1">The sequence shown here is derived from an EMBL/GenBank/DDBJ whole genome shotgun (WGS) entry which is preliminary data.</text>
</comment>
<dbReference type="EMBL" id="MNPJ01000019">
    <property type="protein sequence ID" value="OQS54540.1"/>
    <property type="molecule type" value="Genomic_DNA"/>
</dbReference>
<sequence length="111" mass="13156">MSKNTFLFFTDKKEKDFDSINTFKHKFYAHKTLTTNNNIQKTTIFISEKRKNESFFYCATNEDVKEPKNLFQIKNNISYSMISPVAKKIDNQPGKKFKKSTQTNIMSFFKK</sequence>
<reference evidence="1 2" key="1">
    <citation type="journal article" date="2017" name="Environ. Microbiol.">
        <title>Decay of the glycolytic pathway and adaptation to intranuclear parasitism within Enterocytozoonidae microsporidia.</title>
        <authorList>
            <person name="Wiredu Boakye D."/>
            <person name="Jaroenlak P."/>
            <person name="Prachumwat A."/>
            <person name="Williams T.A."/>
            <person name="Bateman K.S."/>
            <person name="Itsathitphaisarn O."/>
            <person name="Sritunyalucksana K."/>
            <person name="Paszkiewicz K.H."/>
            <person name="Moore K.A."/>
            <person name="Stentiford G.D."/>
            <person name="Williams B.A."/>
        </authorList>
    </citation>
    <scope>NUCLEOTIDE SEQUENCE [LARGE SCALE GENOMIC DNA]</scope>
    <source>
        <strain evidence="1 2">TH1</strain>
    </source>
</reference>
<organism evidence="1 2">
    <name type="scientific">Ecytonucleospora hepatopenaei</name>
    <dbReference type="NCBI Taxonomy" id="646526"/>
    <lineage>
        <taxon>Eukaryota</taxon>
        <taxon>Fungi</taxon>
        <taxon>Fungi incertae sedis</taxon>
        <taxon>Microsporidia</taxon>
        <taxon>Enterocytozoonidae</taxon>
        <taxon>Ecytonucleospora</taxon>
    </lineage>
</organism>
<accession>A0A1W0E5L7</accession>
<dbReference type="Proteomes" id="UP000192758">
    <property type="component" value="Unassembled WGS sequence"/>
</dbReference>
<evidence type="ECO:0000313" key="1">
    <source>
        <dbReference type="EMBL" id="OQS54540.1"/>
    </source>
</evidence>
<keyword evidence="2" id="KW-1185">Reference proteome</keyword>
<protein>
    <submittedName>
        <fullName evidence="1">Uncharacterized protein</fullName>
    </submittedName>
</protein>
<evidence type="ECO:0000313" key="2">
    <source>
        <dbReference type="Proteomes" id="UP000192758"/>
    </source>
</evidence>
<proteinExistence type="predicted"/>
<name>A0A1W0E5L7_9MICR</name>
<dbReference type="VEuPathDB" id="MicrosporidiaDB:EHP00_46"/>
<dbReference type="AlphaFoldDB" id="A0A1W0E5L7"/>